<keyword evidence="2" id="KW-1133">Transmembrane helix</keyword>
<keyword evidence="2" id="KW-0812">Transmembrane</keyword>
<evidence type="ECO:0000256" key="2">
    <source>
        <dbReference type="SAM" id="Phobius"/>
    </source>
</evidence>
<feature type="compositionally biased region" description="Polar residues" evidence="1">
    <location>
        <begin position="143"/>
        <end position="160"/>
    </location>
</feature>
<dbReference type="AlphaFoldDB" id="A0A431WYW4"/>
<dbReference type="SUPFAM" id="SSF48452">
    <property type="entry name" value="TPR-like"/>
    <property type="match status" value="1"/>
</dbReference>
<dbReference type="InterPro" id="IPR011990">
    <property type="entry name" value="TPR-like_helical_dom_sf"/>
</dbReference>
<proteinExistence type="predicted"/>
<dbReference type="RefSeq" id="WP_126517724.1">
    <property type="nucleotide sequence ID" value="NZ_RXNU01000001.1"/>
</dbReference>
<protein>
    <submittedName>
        <fullName evidence="3">MSHA biogenesis protein MshN</fullName>
    </submittedName>
</protein>
<comment type="caution">
    <text evidence="3">The sequence shown here is derived from an EMBL/GenBank/DDBJ whole genome shotgun (WGS) entry which is preliminary data.</text>
</comment>
<feature type="region of interest" description="Disordered" evidence="1">
    <location>
        <begin position="138"/>
        <end position="172"/>
    </location>
</feature>
<dbReference type="SMART" id="SM00028">
    <property type="entry name" value="TPR"/>
    <property type="match status" value="3"/>
</dbReference>
<keyword evidence="2" id="KW-0472">Membrane</keyword>
<accession>A0A431WYW4</accession>
<dbReference type="OrthoDB" id="5406098at2"/>
<feature type="transmembrane region" description="Helical" evidence="2">
    <location>
        <begin position="38"/>
        <end position="58"/>
    </location>
</feature>
<sequence>MSVINTMLKDLDKRQQSHELENLHVAPVQYQSVTPSKLPWILLGLVTLVLVSGIVFSWDRLTAKVSDDTEILSVDKQAAATPVTDNTLVDNKVAENTATENKPGTIDEPRLTPMAAPSISAENRASSEDKLDSIEPDIDAGVTVNSEQPLTKETSTSEQASRPEAESGSKAEFVARPITKEQQAAVVKEALTVIVSKKQSETAAPLSQAVKVEAPVARTSNNGSMAVTEVKLSDEQLAQKRLTLATEAEQLGEQNDAIVYYIEALTLNPKLHQARKQLAALYYGKARLDLATDLLRQGSSQFPLEFDYLLLLARVQQASGNQAQALSILSQIPDTSLLARQKWVEQSSLAQEVSNFVLAEQGYRNLLGVEANQARWWMGLAYSLDAQAKYSAAKDAYKQAVLYKSVPRKGLSVQALEYIENRLAQLGEIE</sequence>
<dbReference type="Proteomes" id="UP000267448">
    <property type="component" value="Unassembled WGS sequence"/>
</dbReference>
<organism evidence="3 4">
    <name type="scientific">Shewanella canadensis</name>
    <dbReference type="NCBI Taxonomy" id="271096"/>
    <lineage>
        <taxon>Bacteria</taxon>
        <taxon>Pseudomonadati</taxon>
        <taxon>Pseudomonadota</taxon>
        <taxon>Gammaproteobacteria</taxon>
        <taxon>Alteromonadales</taxon>
        <taxon>Shewanellaceae</taxon>
        <taxon>Shewanella</taxon>
    </lineage>
</organism>
<evidence type="ECO:0000313" key="4">
    <source>
        <dbReference type="Proteomes" id="UP000267448"/>
    </source>
</evidence>
<evidence type="ECO:0000313" key="3">
    <source>
        <dbReference type="EMBL" id="RTR40463.1"/>
    </source>
</evidence>
<keyword evidence="4" id="KW-1185">Reference proteome</keyword>
<name>A0A431WYW4_9GAMM</name>
<dbReference type="Gene3D" id="1.25.40.10">
    <property type="entry name" value="Tetratricopeptide repeat domain"/>
    <property type="match status" value="1"/>
</dbReference>
<evidence type="ECO:0000256" key="1">
    <source>
        <dbReference type="SAM" id="MobiDB-lite"/>
    </source>
</evidence>
<gene>
    <name evidence="3" type="ORF">EKG38_00645</name>
</gene>
<dbReference type="EMBL" id="RXNU01000001">
    <property type="protein sequence ID" value="RTR40463.1"/>
    <property type="molecule type" value="Genomic_DNA"/>
</dbReference>
<dbReference type="InterPro" id="IPR019734">
    <property type="entry name" value="TPR_rpt"/>
</dbReference>
<reference evidence="3 4" key="1">
    <citation type="submission" date="2018-12" db="EMBL/GenBank/DDBJ databases">
        <authorList>
            <person name="Yu L."/>
        </authorList>
    </citation>
    <scope>NUCLEOTIDE SEQUENCE [LARGE SCALE GENOMIC DNA]</scope>
    <source>
        <strain evidence="3 4">HAW-EB2</strain>
    </source>
</reference>